<protein>
    <recommendedName>
        <fullName evidence="1">DNA-binding phage zinc finger domain-containing protein</fullName>
    </recommendedName>
</protein>
<dbReference type="InterPro" id="IPR056911">
    <property type="entry name" value="Phage_Znf_bind_put"/>
</dbReference>
<dbReference type="EMBL" id="PTJD01000007">
    <property type="protein sequence ID" value="PPK94732.1"/>
    <property type="molecule type" value="Genomic_DNA"/>
</dbReference>
<dbReference type="Proteomes" id="UP000239485">
    <property type="component" value="Unassembled WGS sequence"/>
</dbReference>
<proteinExistence type="predicted"/>
<dbReference type="AlphaFoldDB" id="A0A2S6IKH5"/>
<evidence type="ECO:0000259" key="1">
    <source>
        <dbReference type="Pfam" id="PF24623"/>
    </source>
</evidence>
<organism evidence="2 3">
    <name type="scientific">Kineococcus xinjiangensis</name>
    <dbReference type="NCBI Taxonomy" id="512762"/>
    <lineage>
        <taxon>Bacteria</taxon>
        <taxon>Bacillati</taxon>
        <taxon>Actinomycetota</taxon>
        <taxon>Actinomycetes</taxon>
        <taxon>Kineosporiales</taxon>
        <taxon>Kineosporiaceae</taxon>
        <taxon>Kineococcus</taxon>
    </lineage>
</organism>
<evidence type="ECO:0000313" key="2">
    <source>
        <dbReference type="EMBL" id="PPK94732.1"/>
    </source>
</evidence>
<reference evidence="2 3" key="1">
    <citation type="submission" date="2018-02" db="EMBL/GenBank/DDBJ databases">
        <title>Genomic Encyclopedia of Archaeal and Bacterial Type Strains, Phase II (KMG-II): from individual species to whole genera.</title>
        <authorList>
            <person name="Goeker M."/>
        </authorList>
    </citation>
    <scope>NUCLEOTIDE SEQUENCE [LARGE SCALE GENOMIC DNA]</scope>
    <source>
        <strain evidence="2 3">DSM 22857</strain>
    </source>
</reference>
<comment type="caution">
    <text evidence="2">The sequence shown here is derived from an EMBL/GenBank/DDBJ whole genome shotgun (WGS) entry which is preliminary data.</text>
</comment>
<sequence>MTVTAISPQDARAAAAPALREECPTCAADIGERCRHVSTGVPLSGGVHPMRIGARARG</sequence>
<dbReference type="Pfam" id="PF24623">
    <property type="entry name" value="Phage_zn_bind_8"/>
    <property type="match status" value="1"/>
</dbReference>
<gene>
    <name evidence="2" type="ORF">CLV92_107235</name>
</gene>
<dbReference type="OrthoDB" id="5198778at2"/>
<name>A0A2S6IKH5_9ACTN</name>
<feature type="domain" description="DNA-binding phage zinc finger" evidence="1">
    <location>
        <begin position="11"/>
        <end position="55"/>
    </location>
</feature>
<evidence type="ECO:0000313" key="3">
    <source>
        <dbReference type="Proteomes" id="UP000239485"/>
    </source>
</evidence>
<dbReference type="RefSeq" id="WP_158257213.1">
    <property type="nucleotide sequence ID" value="NZ_PTJD01000007.1"/>
</dbReference>
<accession>A0A2S6IKH5</accession>
<keyword evidence="3" id="KW-1185">Reference proteome</keyword>